<keyword evidence="1" id="KW-0479">Metal-binding</keyword>
<keyword evidence="8" id="KW-1185">Reference proteome</keyword>
<dbReference type="Proteomes" id="UP000694569">
    <property type="component" value="Unplaced"/>
</dbReference>
<dbReference type="GO" id="GO:0061630">
    <property type="term" value="F:ubiquitin protein ligase activity"/>
    <property type="evidence" value="ECO:0007669"/>
    <property type="project" value="InterPro"/>
</dbReference>
<evidence type="ECO:0000256" key="4">
    <source>
        <dbReference type="PROSITE-ProRule" id="PRU00175"/>
    </source>
</evidence>
<evidence type="ECO:0000256" key="2">
    <source>
        <dbReference type="ARBA" id="ARBA00022771"/>
    </source>
</evidence>
<evidence type="ECO:0000256" key="3">
    <source>
        <dbReference type="ARBA" id="ARBA00022833"/>
    </source>
</evidence>
<evidence type="ECO:0000313" key="7">
    <source>
        <dbReference type="Ensembl" id="ENSLLEP00000034206.1"/>
    </source>
</evidence>
<dbReference type="PANTHER" id="PTHR13198">
    <property type="entry name" value="RING FINGER PROTEIN 25"/>
    <property type="match status" value="1"/>
</dbReference>
<feature type="compositionally biased region" description="Polar residues" evidence="5">
    <location>
        <begin position="264"/>
        <end position="273"/>
    </location>
</feature>
<dbReference type="Ensembl" id="ENSLLET00000035509.1">
    <property type="protein sequence ID" value="ENSLLEP00000034206.1"/>
    <property type="gene ID" value="ENSLLEG00000021627.1"/>
</dbReference>
<dbReference type="AlphaFoldDB" id="A0A8C5Q8U1"/>
<feature type="compositionally biased region" description="Basic and acidic residues" evidence="5">
    <location>
        <begin position="279"/>
        <end position="288"/>
    </location>
</feature>
<proteinExistence type="predicted"/>
<dbReference type="GO" id="GO:0005634">
    <property type="term" value="C:nucleus"/>
    <property type="evidence" value="ECO:0007669"/>
    <property type="project" value="TreeGrafter"/>
</dbReference>
<dbReference type="GO" id="GO:0016567">
    <property type="term" value="P:protein ubiquitination"/>
    <property type="evidence" value="ECO:0007669"/>
    <property type="project" value="TreeGrafter"/>
</dbReference>
<evidence type="ECO:0000256" key="1">
    <source>
        <dbReference type="ARBA" id="ARBA00022723"/>
    </source>
</evidence>
<dbReference type="GO" id="GO:0008270">
    <property type="term" value="F:zinc ion binding"/>
    <property type="evidence" value="ECO:0007669"/>
    <property type="project" value="UniProtKB-KW"/>
</dbReference>
<name>A0A8C5Q8U1_9ANUR</name>
<reference evidence="7" key="2">
    <citation type="submission" date="2025-09" db="UniProtKB">
        <authorList>
            <consortium name="Ensembl"/>
        </authorList>
    </citation>
    <scope>IDENTIFICATION</scope>
</reference>
<organism evidence="7 8">
    <name type="scientific">Leptobrachium leishanense</name>
    <name type="common">Leishan spiny toad</name>
    <dbReference type="NCBI Taxonomy" id="445787"/>
    <lineage>
        <taxon>Eukaryota</taxon>
        <taxon>Metazoa</taxon>
        <taxon>Chordata</taxon>
        <taxon>Craniata</taxon>
        <taxon>Vertebrata</taxon>
        <taxon>Euteleostomi</taxon>
        <taxon>Amphibia</taxon>
        <taxon>Batrachia</taxon>
        <taxon>Anura</taxon>
        <taxon>Pelobatoidea</taxon>
        <taxon>Megophryidae</taxon>
        <taxon>Leptobrachium</taxon>
    </lineage>
</organism>
<accession>A0A8C5Q8U1</accession>
<dbReference type="PROSITE" id="PS50089">
    <property type="entry name" value="ZF_RING_2"/>
    <property type="match status" value="1"/>
</dbReference>
<dbReference type="InterPro" id="IPR013083">
    <property type="entry name" value="Znf_RING/FYVE/PHD"/>
</dbReference>
<dbReference type="PANTHER" id="PTHR13198:SF4">
    <property type="entry name" value="E3 UBIQUITIN-PROTEIN LIGASE RNF25"/>
    <property type="match status" value="1"/>
</dbReference>
<evidence type="ECO:0000313" key="8">
    <source>
        <dbReference type="Proteomes" id="UP000694569"/>
    </source>
</evidence>
<reference evidence="7" key="1">
    <citation type="submission" date="2025-08" db="UniProtKB">
        <authorList>
            <consortium name="Ensembl"/>
        </authorList>
    </citation>
    <scope>IDENTIFICATION</scope>
</reference>
<feature type="region of interest" description="Disordered" evidence="5">
    <location>
        <begin position="233"/>
        <end position="331"/>
    </location>
</feature>
<dbReference type="GeneTree" id="ENSGT00390000001557"/>
<dbReference type="Pfam" id="PF13639">
    <property type="entry name" value="zf-RING_2"/>
    <property type="match status" value="1"/>
</dbReference>
<dbReference type="InterPro" id="IPR001841">
    <property type="entry name" value="Znf_RING"/>
</dbReference>
<dbReference type="SUPFAM" id="SSF57850">
    <property type="entry name" value="RING/U-box"/>
    <property type="match status" value="1"/>
</dbReference>
<dbReference type="Gene3D" id="3.30.40.10">
    <property type="entry name" value="Zinc/RING finger domain, C3HC4 (zinc finger)"/>
    <property type="match status" value="1"/>
</dbReference>
<feature type="domain" description="RING-type" evidence="6">
    <location>
        <begin position="114"/>
        <end position="165"/>
    </location>
</feature>
<sequence>MKSCHTSPSSQTKPLSFISGASSRSCRSWNPFIWMSSEYPMERGWYSASLFIQQLRTMQNVSMSDSLCSSLFLHSILSTLRSLAAKDIGSPILYELIEKGKEMLTDSNFPRGHCAICLYDFQEGDFLTKTLCYHHFHSHCLGQYCDHCLKSSNELKPLILCPVCRENLSCDILKLNAAPPPQHAEIVYVPDAVALHKRNELRQIYEKQLLKGGIIDPETEKKRFFISIQDVPGNDHLVPQTEEPTSLQPEEDPVLPVQDKPQHPTGSSVQTSGVRGRPPHGEPSDVRHLQSGREWIRQNRSRSEENPSQNLPRTIGREETRLSRNQVGSVSERFKHRGTRTFRSPHPNNWKYNV</sequence>
<evidence type="ECO:0000259" key="6">
    <source>
        <dbReference type="PROSITE" id="PS50089"/>
    </source>
</evidence>
<dbReference type="InterPro" id="IPR039133">
    <property type="entry name" value="RNF25"/>
</dbReference>
<protein>
    <recommendedName>
        <fullName evidence="6">RING-type domain-containing protein</fullName>
    </recommendedName>
</protein>
<dbReference type="OrthoDB" id="432311at2759"/>
<keyword evidence="2 4" id="KW-0863">Zinc-finger</keyword>
<evidence type="ECO:0000256" key="5">
    <source>
        <dbReference type="SAM" id="MobiDB-lite"/>
    </source>
</evidence>
<feature type="compositionally biased region" description="Basic and acidic residues" evidence="5">
    <location>
        <begin position="294"/>
        <end position="305"/>
    </location>
</feature>
<keyword evidence="3" id="KW-0862">Zinc</keyword>